<protein>
    <submittedName>
        <fullName evidence="2">DUF397 domain-containing protein</fullName>
    </submittedName>
</protein>
<dbReference type="InterPro" id="IPR007278">
    <property type="entry name" value="DUF397"/>
</dbReference>
<feature type="domain" description="DUF397" evidence="1">
    <location>
        <begin position="12"/>
        <end position="66"/>
    </location>
</feature>
<sequence length="72" mass="7816">MSDEQFDELANAAWRRATKTGSNGGNCLEVAPLSGGRVGIRDSEAPEKAPFVVRPEVWDAFIDGAKKGEFDF</sequence>
<evidence type="ECO:0000313" key="2">
    <source>
        <dbReference type="EMBL" id="MBF8185692.1"/>
    </source>
</evidence>
<evidence type="ECO:0000313" key="3">
    <source>
        <dbReference type="Proteomes" id="UP000605361"/>
    </source>
</evidence>
<dbReference type="RefSeq" id="WP_195894676.1">
    <property type="nucleotide sequence ID" value="NZ_JADOGI010000017.1"/>
</dbReference>
<dbReference type="AlphaFoldDB" id="A0A931EXP5"/>
<proteinExistence type="predicted"/>
<comment type="caution">
    <text evidence="2">The sequence shown here is derived from an EMBL/GenBank/DDBJ whole genome shotgun (WGS) entry which is preliminary data.</text>
</comment>
<name>A0A931EXP5_9ACTN</name>
<dbReference type="EMBL" id="JADOGI010000017">
    <property type="protein sequence ID" value="MBF8185692.1"/>
    <property type="molecule type" value="Genomic_DNA"/>
</dbReference>
<accession>A0A931EXP5</accession>
<keyword evidence="3" id="KW-1185">Reference proteome</keyword>
<dbReference type="Proteomes" id="UP000605361">
    <property type="component" value="Unassembled WGS sequence"/>
</dbReference>
<reference evidence="2" key="1">
    <citation type="submission" date="2020-11" db="EMBL/GenBank/DDBJ databases">
        <title>Whole-genome analyses of Nonomuraea sp. K274.</title>
        <authorList>
            <person name="Veyisoglu A."/>
        </authorList>
    </citation>
    <scope>NUCLEOTIDE SEQUENCE</scope>
    <source>
        <strain evidence="2">K274</strain>
    </source>
</reference>
<gene>
    <name evidence="2" type="ORF">ITP53_08060</name>
</gene>
<dbReference type="Pfam" id="PF04149">
    <property type="entry name" value="DUF397"/>
    <property type="match status" value="1"/>
</dbReference>
<evidence type="ECO:0000259" key="1">
    <source>
        <dbReference type="Pfam" id="PF04149"/>
    </source>
</evidence>
<organism evidence="2 3">
    <name type="scientific">Nonomuraea cypriaca</name>
    <dbReference type="NCBI Taxonomy" id="1187855"/>
    <lineage>
        <taxon>Bacteria</taxon>
        <taxon>Bacillati</taxon>
        <taxon>Actinomycetota</taxon>
        <taxon>Actinomycetes</taxon>
        <taxon>Streptosporangiales</taxon>
        <taxon>Streptosporangiaceae</taxon>
        <taxon>Nonomuraea</taxon>
    </lineage>
</organism>